<protein>
    <submittedName>
        <fullName evidence="2">Orf7</fullName>
    </submittedName>
</protein>
<dbReference type="SUPFAM" id="SSF64496">
    <property type="entry name" value="DNA-binding domain of intron-encoded endonucleases"/>
    <property type="match status" value="1"/>
</dbReference>
<feature type="non-terminal residue" evidence="2">
    <location>
        <position position="1"/>
    </location>
</feature>
<geneLocation type="mitochondrion" evidence="2"/>
<dbReference type="GeneID" id="10964555"/>
<sequence length="319" mass="37504">DINKQSCRYINTNISKHRNIYNIQIRNYSTKISRNTKLVYVYDIYSMELINNKPYLSITECHRELGFTQSTISRYIKNKELYKYRYIFSGHELSKDILNDYISITPEMAQIITGELLGAGRIRVKKTNKSATLQWTFSNIALEYINYLKFNVLKAICTDSLPTRFPPLGKGDIKQYSFGTKSMPYFYDLHQIWYRWEWSDERYMKILPSNIEELLTPISLAHWISSNGTFDGTTVLSTEHFSCEEVGILSDILYHKFGINSHLELKFRPGRTIADGYRIYIDQASQDRLIELVKPHMIESFYYKIDSKYVNKANINKSI</sequence>
<dbReference type="GO" id="GO:0004519">
    <property type="term" value="F:endonuclease activity"/>
    <property type="evidence" value="ECO:0007669"/>
    <property type="project" value="InterPro"/>
</dbReference>
<dbReference type="InterPro" id="IPR027434">
    <property type="entry name" value="Homing_endonucl"/>
</dbReference>
<dbReference type="Gene3D" id="3.10.28.10">
    <property type="entry name" value="Homing endonucleases"/>
    <property type="match status" value="2"/>
</dbReference>
<organism evidence="2">
    <name type="scientific">Candida frijolesensis</name>
    <dbReference type="NCBI Taxonomy" id="434044"/>
    <lineage>
        <taxon>Eukaryota</taxon>
        <taxon>Fungi</taxon>
        <taxon>Dikarya</taxon>
        <taxon>Ascomycota</taxon>
        <taxon>Saccharomycotina</taxon>
        <taxon>Pichiomycetes</taxon>
        <taxon>Debaryomycetaceae</taxon>
        <taxon>Candida/Lodderomyces clade</taxon>
        <taxon>Candida</taxon>
    </lineage>
</organism>
<dbReference type="AlphaFoldDB" id="F8RHQ0"/>
<gene>
    <name evidence="2" type="primary">nad5</name>
</gene>
<name>F8RHQ0_9ASCO</name>
<dbReference type="InterPro" id="IPR003647">
    <property type="entry name" value="Intron_nuc_1_rpt"/>
</dbReference>
<dbReference type="InterPro" id="IPR004860">
    <property type="entry name" value="LAGLIDADG_dom"/>
</dbReference>
<reference evidence="2" key="1">
    <citation type="journal article" date="2011" name="Nucleic Acids Res.">
        <title>Evolution of linear chromosomes and multipartite genomes in yeast mitochondria.</title>
        <authorList>
            <person name="Valach M."/>
            <person name="Farkas Z."/>
            <person name="Fricova D."/>
            <person name="Kovac J."/>
            <person name="Brejova B."/>
            <person name="Vinar T."/>
            <person name="Pfeiffer I."/>
            <person name="Kucsera J."/>
            <person name="Tomaska L."/>
            <person name="Lang B.F."/>
            <person name="Nosek J."/>
        </authorList>
    </citation>
    <scope>NUCLEOTIDE SEQUENCE</scope>
    <source>
        <strain evidence="2">NRRL Y-48060</strain>
    </source>
</reference>
<evidence type="ECO:0000259" key="1">
    <source>
        <dbReference type="Pfam" id="PF03161"/>
    </source>
</evidence>
<proteinExistence type="predicted"/>
<dbReference type="SMART" id="SM00497">
    <property type="entry name" value="IENR1"/>
    <property type="match status" value="1"/>
</dbReference>
<keyword evidence="2" id="KW-0496">Mitochondrion</keyword>
<dbReference type="Pfam" id="PF03161">
    <property type="entry name" value="LAGLIDADG_2"/>
    <property type="match status" value="1"/>
</dbReference>
<accession>F8RHQ0</accession>
<dbReference type="RefSeq" id="YP_004733527.1">
    <property type="nucleotide sequence ID" value="NC_015814.1"/>
</dbReference>
<dbReference type="SUPFAM" id="SSF55608">
    <property type="entry name" value="Homing endonucleases"/>
    <property type="match status" value="1"/>
</dbReference>
<dbReference type="EMBL" id="HM594866">
    <property type="protein sequence ID" value="ADK72540.1"/>
    <property type="molecule type" value="Genomic_DNA"/>
</dbReference>
<evidence type="ECO:0000313" key="2">
    <source>
        <dbReference type="EMBL" id="ADK72540.1"/>
    </source>
</evidence>
<feature type="domain" description="Homing endonuclease LAGLIDADG" evidence="1">
    <location>
        <begin position="110"/>
        <end position="288"/>
    </location>
</feature>